<gene>
    <name evidence="1" type="ORF">Q2T52_21595</name>
</gene>
<dbReference type="Pfam" id="PF10947">
    <property type="entry name" value="DUF2628"/>
    <property type="match status" value="1"/>
</dbReference>
<evidence type="ECO:0000313" key="2">
    <source>
        <dbReference type="Proteomes" id="UP001169006"/>
    </source>
</evidence>
<keyword evidence="2" id="KW-1185">Reference proteome</keyword>
<protein>
    <submittedName>
        <fullName evidence="1">DUF2628 domain-containing protein</fullName>
    </submittedName>
</protein>
<dbReference type="EMBL" id="JAUKWQ010000010">
    <property type="protein sequence ID" value="MDO1584688.1"/>
    <property type="molecule type" value="Genomic_DNA"/>
</dbReference>
<reference evidence="1" key="2">
    <citation type="submission" date="2023-07" db="EMBL/GenBank/DDBJ databases">
        <authorList>
            <person name="Sun H."/>
        </authorList>
    </citation>
    <scope>NUCLEOTIDE SEQUENCE</scope>
    <source>
        <strain evidence="1">05753</strain>
    </source>
</reference>
<comment type="caution">
    <text evidence="1">The sequence shown here is derived from an EMBL/GenBank/DDBJ whole genome shotgun (WGS) entry which is preliminary data.</text>
</comment>
<proteinExistence type="predicted"/>
<sequence length="161" mass="17396">MISLYVLEPPSGADRDHRSTRFIADRFNWLAFLFPGLWLLWKRCWLTGAVVLGLQIAAGRVAELPGLSLAGMLTNLALALVIGLEGHHILVKSLRFKCWTLQDVVVATDLASAEAAYFANLESASSAQDVPPADWSKLSPAPQAAGWTGQALGLFDHDGGR</sequence>
<reference evidence="1" key="1">
    <citation type="journal article" date="2015" name="Int. J. Syst. Evol. Microbiol.">
        <title>Rhizobium oryzicola sp. nov., potential plant-growth-promoting endophytic bacteria isolated from rice roots.</title>
        <authorList>
            <person name="Zhang X.X."/>
            <person name="Gao J.S."/>
            <person name="Cao Y.H."/>
            <person name="Sheirdil R.A."/>
            <person name="Wang X.C."/>
            <person name="Zhang L."/>
        </authorList>
    </citation>
    <scope>NUCLEOTIDE SEQUENCE</scope>
    <source>
        <strain evidence="1">05753</strain>
    </source>
</reference>
<dbReference type="RefSeq" id="WP_302078954.1">
    <property type="nucleotide sequence ID" value="NZ_JAUKWQ010000010.1"/>
</dbReference>
<dbReference type="InterPro" id="IPR024399">
    <property type="entry name" value="DUF2628"/>
</dbReference>
<accession>A0ABT8T321</accession>
<dbReference type="Proteomes" id="UP001169006">
    <property type="component" value="Unassembled WGS sequence"/>
</dbReference>
<name>A0ABT8T321_9HYPH</name>
<organism evidence="1 2">
    <name type="scientific">Rhizobium oryzicola</name>
    <dbReference type="NCBI Taxonomy" id="1232668"/>
    <lineage>
        <taxon>Bacteria</taxon>
        <taxon>Pseudomonadati</taxon>
        <taxon>Pseudomonadota</taxon>
        <taxon>Alphaproteobacteria</taxon>
        <taxon>Hyphomicrobiales</taxon>
        <taxon>Rhizobiaceae</taxon>
        <taxon>Rhizobium/Agrobacterium group</taxon>
        <taxon>Rhizobium</taxon>
    </lineage>
</organism>
<evidence type="ECO:0000313" key="1">
    <source>
        <dbReference type="EMBL" id="MDO1584688.1"/>
    </source>
</evidence>